<dbReference type="OrthoDB" id="2884925at2759"/>
<keyword evidence="3" id="KW-1185">Reference proteome</keyword>
<evidence type="ECO:0000313" key="2">
    <source>
        <dbReference type="EMBL" id="KAF8878679.1"/>
    </source>
</evidence>
<accession>A0A9P5TGM4</accession>
<gene>
    <name evidence="2" type="ORF">CPB84DRAFT_1793975</name>
</gene>
<evidence type="ECO:0000256" key="1">
    <source>
        <dbReference type="SAM" id="MobiDB-lite"/>
    </source>
</evidence>
<evidence type="ECO:0008006" key="4">
    <source>
        <dbReference type="Google" id="ProtNLM"/>
    </source>
</evidence>
<protein>
    <recommendedName>
        <fullName evidence="4">F-box domain-containing protein</fullName>
    </recommendedName>
</protein>
<feature type="region of interest" description="Disordered" evidence="1">
    <location>
        <begin position="182"/>
        <end position="210"/>
    </location>
</feature>
<name>A0A9P5TGM4_GYMJU</name>
<dbReference type="EMBL" id="JADNYJ010000156">
    <property type="protein sequence ID" value="KAF8878679.1"/>
    <property type="molecule type" value="Genomic_DNA"/>
</dbReference>
<dbReference type="SUPFAM" id="SSF52047">
    <property type="entry name" value="RNI-like"/>
    <property type="match status" value="1"/>
</dbReference>
<evidence type="ECO:0000313" key="3">
    <source>
        <dbReference type="Proteomes" id="UP000724874"/>
    </source>
</evidence>
<dbReference type="Gene3D" id="3.80.10.10">
    <property type="entry name" value="Ribonuclease Inhibitor"/>
    <property type="match status" value="1"/>
</dbReference>
<reference evidence="2" key="1">
    <citation type="submission" date="2020-11" db="EMBL/GenBank/DDBJ databases">
        <authorList>
            <consortium name="DOE Joint Genome Institute"/>
            <person name="Ahrendt S."/>
            <person name="Riley R."/>
            <person name="Andreopoulos W."/>
            <person name="LaButti K."/>
            <person name="Pangilinan J."/>
            <person name="Ruiz-duenas F.J."/>
            <person name="Barrasa J.M."/>
            <person name="Sanchez-Garcia M."/>
            <person name="Camarero S."/>
            <person name="Miyauchi S."/>
            <person name="Serrano A."/>
            <person name="Linde D."/>
            <person name="Babiker R."/>
            <person name="Drula E."/>
            <person name="Ayuso-Fernandez I."/>
            <person name="Pacheco R."/>
            <person name="Padilla G."/>
            <person name="Ferreira P."/>
            <person name="Barriuso J."/>
            <person name="Kellner H."/>
            <person name="Castanera R."/>
            <person name="Alfaro M."/>
            <person name="Ramirez L."/>
            <person name="Pisabarro A.G."/>
            <person name="Kuo A."/>
            <person name="Tritt A."/>
            <person name="Lipzen A."/>
            <person name="He G."/>
            <person name="Yan M."/>
            <person name="Ng V."/>
            <person name="Cullen D."/>
            <person name="Martin F."/>
            <person name="Rosso M.-N."/>
            <person name="Henrissat B."/>
            <person name="Hibbett D."/>
            <person name="Martinez A.T."/>
            <person name="Grigoriev I.V."/>
        </authorList>
    </citation>
    <scope>NUCLEOTIDE SEQUENCE</scope>
    <source>
        <strain evidence="2">AH 44721</strain>
    </source>
</reference>
<sequence>MSPPPGIDLTVGELLAALRWKFDNGDVERGVLSITSEWEIDSGAYGQRPTDLRRKLSTKLRYLTKPNPPAPYVPQLAVNYVTDPILSINSFPLEILTKIFSLVQNLDAHQFPPPYYYSSTDHESWREINLVCQSWRHICLNTPSLWRYVAVCPDLVHPGLPVTMHIERSSPGPFEVRIDYLGETDDSDDEDSEDENSEYDEDDEDNEGEVEAKLQQVTSSIIRNRHRLEALYILSTPTISEDTSILEILQHEFPNLKSFYLKQSRHQATVPFENGSISPFFASPIEKLMLYEFLNLPPPNSAPHLKELYLKFPSYSDSSSPDSRFHQFLDFLETCPHLETLYLQSMDWNVPLHRTLRSVHLPALKHIELSDLKHPDEPFLFHNLVLASDVKIVWPCTFVEDRTEDRIFLYPPVPYLKEITTVFVKNSFVGPCELFKHTFIVSFNVDGLGSYCRDEDGQHDSALAIVVKSLPRLFPNIRSLTMDVFFRRTFSWDVIFRGYLSLERLQFPAGHLSEEYFLKLKDLDNDYERVLPSLSQIDIYVLHRAQDCLCQKISRKGTGTVYVVNFTEMVIRIPSIDTLYQWCF</sequence>
<comment type="caution">
    <text evidence="2">The sequence shown here is derived from an EMBL/GenBank/DDBJ whole genome shotgun (WGS) entry which is preliminary data.</text>
</comment>
<feature type="compositionally biased region" description="Acidic residues" evidence="1">
    <location>
        <begin position="182"/>
        <end position="209"/>
    </location>
</feature>
<dbReference type="InterPro" id="IPR032675">
    <property type="entry name" value="LRR_dom_sf"/>
</dbReference>
<dbReference type="Proteomes" id="UP000724874">
    <property type="component" value="Unassembled WGS sequence"/>
</dbReference>
<dbReference type="AlphaFoldDB" id="A0A9P5TGM4"/>
<dbReference type="Gene3D" id="1.20.1280.50">
    <property type="match status" value="1"/>
</dbReference>
<organism evidence="2 3">
    <name type="scientific">Gymnopilus junonius</name>
    <name type="common">Spectacular rustgill mushroom</name>
    <name type="synonym">Gymnopilus spectabilis subsp. junonius</name>
    <dbReference type="NCBI Taxonomy" id="109634"/>
    <lineage>
        <taxon>Eukaryota</taxon>
        <taxon>Fungi</taxon>
        <taxon>Dikarya</taxon>
        <taxon>Basidiomycota</taxon>
        <taxon>Agaricomycotina</taxon>
        <taxon>Agaricomycetes</taxon>
        <taxon>Agaricomycetidae</taxon>
        <taxon>Agaricales</taxon>
        <taxon>Agaricineae</taxon>
        <taxon>Hymenogastraceae</taxon>
        <taxon>Gymnopilus</taxon>
    </lineage>
</organism>
<proteinExistence type="predicted"/>